<evidence type="ECO:0000256" key="1">
    <source>
        <dbReference type="SAM" id="MobiDB-lite"/>
    </source>
</evidence>
<accession>V7BH01</accession>
<dbReference type="AlphaFoldDB" id="V7BH01"/>
<keyword evidence="4" id="KW-1185">Reference proteome</keyword>
<dbReference type="STRING" id="3885.V7BH01"/>
<feature type="transmembrane region" description="Helical" evidence="2">
    <location>
        <begin position="19"/>
        <end position="38"/>
    </location>
</feature>
<dbReference type="Proteomes" id="UP000000226">
    <property type="component" value="Chromosome 7"/>
</dbReference>
<evidence type="ECO:0000313" key="3">
    <source>
        <dbReference type="EMBL" id="ESW17169.1"/>
    </source>
</evidence>
<name>V7BH01_PHAVU</name>
<gene>
    <name evidence="3" type="ORF">PHAVU_007G216800g</name>
</gene>
<evidence type="ECO:0000313" key="4">
    <source>
        <dbReference type="Proteomes" id="UP000000226"/>
    </source>
</evidence>
<dbReference type="EMBL" id="CM002294">
    <property type="protein sequence ID" value="ESW17169.1"/>
    <property type="molecule type" value="Genomic_DNA"/>
</dbReference>
<evidence type="ECO:0000256" key="2">
    <source>
        <dbReference type="SAM" id="Phobius"/>
    </source>
</evidence>
<reference evidence="4" key="1">
    <citation type="journal article" date="2014" name="Nat. Genet.">
        <title>A reference genome for common bean and genome-wide analysis of dual domestications.</title>
        <authorList>
            <person name="Schmutz J."/>
            <person name="McClean P.E."/>
            <person name="Mamidi S."/>
            <person name="Wu G.A."/>
            <person name="Cannon S.B."/>
            <person name="Grimwood J."/>
            <person name="Jenkins J."/>
            <person name="Shu S."/>
            <person name="Song Q."/>
            <person name="Chavarro C."/>
            <person name="Torres-Torres M."/>
            <person name="Geffroy V."/>
            <person name="Moghaddam S.M."/>
            <person name="Gao D."/>
            <person name="Abernathy B."/>
            <person name="Barry K."/>
            <person name="Blair M."/>
            <person name="Brick M.A."/>
            <person name="Chovatia M."/>
            <person name="Gepts P."/>
            <person name="Goodstein D.M."/>
            <person name="Gonzales M."/>
            <person name="Hellsten U."/>
            <person name="Hyten D.L."/>
            <person name="Jia G."/>
            <person name="Kelly J.D."/>
            <person name="Kudrna D."/>
            <person name="Lee R."/>
            <person name="Richard M.M."/>
            <person name="Miklas P.N."/>
            <person name="Osorno J.M."/>
            <person name="Rodrigues J."/>
            <person name="Thareau V."/>
            <person name="Urrea C.A."/>
            <person name="Wang M."/>
            <person name="Yu Y."/>
            <person name="Zhang M."/>
            <person name="Wing R.A."/>
            <person name="Cregan P.B."/>
            <person name="Rokhsar D.S."/>
            <person name="Jackson S.A."/>
        </authorList>
    </citation>
    <scope>NUCLEOTIDE SEQUENCE [LARGE SCALE GENOMIC DNA]</scope>
    <source>
        <strain evidence="4">cv. G19833</strain>
    </source>
</reference>
<keyword evidence="2" id="KW-0472">Membrane</keyword>
<keyword evidence="2" id="KW-0812">Transmembrane</keyword>
<keyword evidence="2" id="KW-1133">Transmembrane helix</keyword>
<feature type="region of interest" description="Disordered" evidence="1">
    <location>
        <begin position="69"/>
        <end position="102"/>
    </location>
</feature>
<organism evidence="3 4">
    <name type="scientific">Phaseolus vulgaris</name>
    <name type="common">Kidney bean</name>
    <name type="synonym">French bean</name>
    <dbReference type="NCBI Taxonomy" id="3885"/>
    <lineage>
        <taxon>Eukaryota</taxon>
        <taxon>Viridiplantae</taxon>
        <taxon>Streptophyta</taxon>
        <taxon>Embryophyta</taxon>
        <taxon>Tracheophyta</taxon>
        <taxon>Spermatophyta</taxon>
        <taxon>Magnoliopsida</taxon>
        <taxon>eudicotyledons</taxon>
        <taxon>Gunneridae</taxon>
        <taxon>Pentapetalae</taxon>
        <taxon>rosids</taxon>
        <taxon>fabids</taxon>
        <taxon>Fabales</taxon>
        <taxon>Fabaceae</taxon>
        <taxon>Papilionoideae</taxon>
        <taxon>50 kb inversion clade</taxon>
        <taxon>NPAAA clade</taxon>
        <taxon>indigoferoid/millettioid clade</taxon>
        <taxon>Phaseoleae</taxon>
        <taxon>Phaseolus</taxon>
    </lineage>
</organism>
<dbReference type="Gramene" id="ESW17169">
    <property type="protein sequence ID" value="ESW17169"/>
    <property type="gene ID" value="PHAVU_007G216800g"/>
</dbReference>
<sequence>FNFTPSGTNHIQFKNMAHLPLLFTFSSIIYLLSTLSSATPTTSTLGKDQFPRILCNQCELPPPPPVIQCPPPPPIPPLSPPPIPPSPLPPVPPPPKPPCEGGGGGCVPSLVPPIPESPDGPGYLIPPAAPNPPGVDIDYLNGAAMMPLQPSYFSFNFFLYLLFLCLPYYLFI</sequence>
<feature type="non-terminal residue" evidence="3">
    <location>
        <position position="1"/>
    </location>
</feature>
<proteinExistence type="predicted"/>
<protein>
    <submittedName>
        <fullName evidence="3">Uncharacterized protein</fullName>
    </submittedName>
</protein>
<feature type="transmembrane region" description="Helical" evidence="2">
    <location>
        <begin position="152"/>
        <end position="171"/>
    </location>
</feature>
<dbReference type="OMA" id="ECENPCA"/>
<feature type="compositionally biased region" description="Pro residues" evidence="1">
    <location>
        <begin position="69"/>
        <end position="98"/>
    </location>
</feature>